<evidence type="ECO:0000313" key="3">
    <source>
        <dbReference type="EMBL" id="QFI54089.1"/>
    </source>
</evidence>
<dbReference type="SUPFAM" id="SSF52402">
    <property type="entry name" value="Adenine nucleotide alpha hydrolases-like"/>
    <property type="match status" value="2"/>
</dbReference>
<evidence type="ECO:0000256" key="1">
    <source>
        <dbReference type="ARBA" id="ARBA00008791"/>
    </source>
</evidence>
<dbReference type="CDD" id="cd00293">
    <property type="entry name" value="USP-like"/>
    <property type="match status" value="2"/>
</dbReference>
<accession>A0A5J6WSI8</accession>
<dbReference type="RefSeq" id="WP_193003605.1">
    <property type="nucleotide sequence ID" value="NZ_CP040449.1"/>
</dbReference>
<dbReference type="PANTHER" id="PTHR46268:SF15">
    <property type="entry name" value="UNIVERSAL STRESS PROTEIN HP_0031"/>
    <property type="match status" value="1"/>
</dbReference>
<dbReference type="AlphaFoldDB" id="A0A5J6WSI8"/>
<feature type="domain" description="UspA" evidence="2">
    <location>
        <begin position="2"/>
        <end position="156"/>
    </location>
</feature>
<dbReference type="KEGG" id="asim:FE240_04905"/>
<dbReference type="PRINTS" id="PR01438">
    <property type="entry name" value="UNVRSLSTRESS"/>
</dbReference>
<dbReference type="EMBL" id="CP040449">
    <property type="protein sequence ID" value="QFI54089.1"/>
    <property type="molecule type" value="Genomic_DNA"/>
</dbReference>
<dbReference type="Pfam" id="PF00582">
    <property type="entry name" value="Usp"/>
    <property type="match status" value="2"/>
</dbReference>
<dbReference type="InterPro" id="IPR006015">
    <property type="entry name" value="Universal_stress_UspA"/>
</dbReference>
<name>A0A5J6WSI8_9GAMM</name>
<sequence>MTHIFACIDGSPAQTAVCDAAAWASSGTGLPVTLLHVLEKNAFEGESDLSGAIGLGSRELLLEELAELDHRRSRLAQEQGGRLLESAQGYLTGLGVAQVESLQRHGQLVEAVQTLSPGMRMMIMGKRGTTHAGDHALIGSHIENVIRTLANPIMVVQPGFEAPRRFLLAYDASQAAKKVLELVVSSPLLKELACDLVMVGEASDEHDRQLAQARQALKSAGVEVDAHLIQGEVAPSICQHAAEVGCDLIVMGAYGHSRIRQFIVGSTTTGLLKRTTAAVLLLR</sequence>
<organism evidence="3 4">
    <name type="scientific">Aeromonas simiae</name>
    <dbReference type="NCBI Taxonomy" id="218936"/>
    <lineage>
        <taxon>Bacteria</taxon>
        <taxon>Pseudomonadati</taxon>
        <taxon>Pseudomonadota</taxon>
        <taxon>Gammaproteobacteria</taxon>
        <taxon>Aeromonadales</taxon>
        <taxon>Aeromonadaceae</taxon>
        <taxon>Aeromonas</taxon>
    </lineage>
</organism>
<reference evidence="3 4" key="1">
    <citation type="submission" date="2019-05" db="EMBL/GenBank/DDBJ databases">
        <title>OXA-830, a novel chromosomally encoded expanded-spectrum class D beta-lactamase in Aeromonas simiae.</title>
        <authorList>
            <person name="Zhou W."/>
            <person name="Chen Q."/>
        </authorList>
    </citation>
    <scope>NUCLEOTIDE SEQUENCE [LARGE SCALE GENOMIC DNA]</scope>
    <source>
        <strain evidence="3 4">A6</strain>
    </source>
</reference>
<dbReference type="Gene3D" id="3.40.50.12370">
    <property type="match status" value="1"/>
</dbReference>
<feature type="domain" description="UspA" evidence="2">
    <location>
        <begin position="205"/>
        <end position="283"/>
    </location>
</feature>
<dbReference type="InterPro" id="IPR006016">
    <property type="entry name" value="UspA"/>
</dbReference>
<evidence type="ECO:0000259" key="2">
    <source>
        <dbReference type="Pfam" id="PF00582"/>
    </source>
</evidence>
<gene>
    <name evidence="3" type="ORF">FE240_04905</name>
</gene>
<keyword evidence="4" id="KW-1185">Reference proteome</keyword>
<dbReference type="PANTHER" id="PTHR46268">
    <property type="entry name" value="STRESS RESPONSE PROTEIN NHAX"/>
    <property type="match status" value="1"/>
</dbReference>
<evidence type="ECO:0000313" key="4">
    <source>
        <dbReference type="Proteomes" id="UP000594034"/>
    </source>
</evidence>
<protein>
    <submittedName>
        <fullName evidence="3">Universal stress protein</fullName>
    </submittedName>
</protein>
<comment type="similarity">
    <text evidence="1">Belongs to the universal stress protein A family.</text>
</comment>
<dbReference type="Proteomes" id="UP000594034">
    <property type="component" value="Chromosome"/>
</dbReference>
<proteinExistence type="inferred from homology"/>